<dbReference type="AlphaFoldDB" id="A0A100WFU1"/>
<sequence length="233" mass="23461">MTRFDTLTRAVAVAGAAAVLVVAAGCVRTSTGIPIAAEGAPAVAGAPGTSTSGDPDPSPYGVVPTSRAQLPAQAVTCEPESKPQIGFVAKVADAAAPVVTVPVPDGWSMQGGSGDIAGHLTGPQGMNATITIAATSLEPAKAFDEYADRMMAEAAVSSISVLPAELCGYSGQKLLGAWSDTPQNAVEFVDRVVHVWTNAGNYLVSVHTTAPTGTTGFDGAAELLAGDFQIRIP</sequence>
<protein>
    <recommendedName>
        <fullName evidence="4">Lipoprotein LpqN</fullName>
    </recommendedName>
</protein>
<reference evidence="3" key="2">
    <citation type="submission" date="2016-02" db="EMBL/GenBank/DDBJ databases">
        <title>Draft genome sequence of five rapidly growing Mycobacterium species.</title>
        <authorList>
            <person name="Katahira K."/>
            <person name="Gotou Y."/>
            <person name="Iida K."/>
            <person name="Ogura Y."/>
            <person name="Hayashi T."/>
        </authorList>
    </citation>
    <scope>NUCLEOTIDE SEQUENCE [LARGE SCALE GENOMIC DNA]</scope>
    <source>
        <strain evidence="3">JCM15298</strain>
    </source>
</reference>
<reference evidence="3" key="1">
    <citation type="journal article" date="2016" name="Genome Announc.">
        <title>Draft Genome Sequences of Five Rapidly Growing Mycobacterium Species, M. thermoresistibile, M. fortuitum subsp. acetamidolyticum, M. canariasense, M. brisbanense, and M. novocastrense.</title>
        <authorList>
            <person name="Katahira K."/>
            <person name="Ogura Y."/>
            <person name="Gotoh Y."/>
            <person name="Hayashi T."/>
        </authorList>
    </citation>
    <scope>NUCLEOTIDE SEQUENCE [LARGE SCALE GENOMIC DNA]</scope>
    <source>
        <strain evidence="3">JCM15298</strain>
    </source>
</reference>
<dbReference type="Proteomes" id="UP000069443">
    <property type="component" value="Unassembled WGS sequence"/>
</dbReference>
<name>A0A100WFU1_MYCCR</name>
<evidence type="ECO:0000256" key="1">
    <source>
        <dbReference type="SAM" id="MobiDB-lite"/>
    </source>
</evidence>
<evidence type="ECO:0000313" key="3">
    <source>
        <dbReference type="Proteomes" id="UP000069443"/>
    </source>
</evidence>
<dbReference type="EMBL" id="BCSY01000071">
    <property type="protein sequence ID" value="GAS97345.1"/>
    <property type="molecule type" value="Genomic_DNA"/>
</dbReference>
<organism evidence="2 3">
    <name type="scientific">Mycolicibacterium canariasense</name>
    <name type="common">Mycobacterium canariasense</name>
    <dbReference type="NCBI Taxonomy" id="228230"/>
    <lineage>
        <taxon>Bacteria</taxon>
        <taxon>Bacillati</taxon>
        <taxon>Actinomycetota</taxon>
        <taxon>Actinomycetes</taxon>
        <taxon>Mycobacteriales</taxon>
        <taxon>Mycobacteriaceae</taxon>
        <taxon>Mycolicibacterium</taxon>
    </lineage>
</organism>
<accession>A0A100WFU1</accession>
<comment type="caution">
    <text evidence="2">The sequence shown here is derived from an EMBL/GenBank/DDBJ whole genome shotgun (WGS) entry which is preliminary data.</text>
</comment>
<dbReference type="PROSITE" id="PS51257">
    <property type="entry name" value="PROKAR_LIPOPROTEIN"/>
    <property type="match status" value="1"/>
</dbReference>
<keyword evidence="3" id="KW-1185">Reference proteome</keyword>
<dbReference type="RefSeq" id="WP_062658243.1">
    <property type="nucleotide sequence ID" value="NZ_BCSY01000071.1"/>
</dbReference>
<evidence type="ECO:0008006" key="4">
    <source>
        <dbReference type="Google" id="ProtNLM"/>
    </source>
</evidence>
<feature type="region of interest" description="Disordered" evidence="1">
    <location>
        <begin position="41"/>
        <end position="61"/>
    </location>
</feature>
<gene>
    <name evidence="2" type="ORF">RMCC_4311</name>
</gene>
<dbReference type="STRING" id="228230.RMCC_4311"/>
<dbReference type="OrthoDB" id="4625123at2"/>
<proteinExistence type="predicted"/>
<evidence type="ECO:0000313" key="2">
    <source>
        <dbReference type="EMBL" id="GAS97345.1"/>
    </source>
</evidence>